<dbReference type="RefSeq" id="WP_172124774.1">
    <property type="nucleotide sequence ID" value="NZ_CP042652.1"/>
</dbReference>
<evidence type="ECO:0000259" key="7">
    <source>
        <dbReference type="PROSITE" id="PS50112"/>
    </source>
</evidence>
<dbReference type="InterPro" id="IPR029016">
    <property type="entry name" value="GAF-like_dom_sf"/>
</dbReference>
<dbReference type="InterPro" id="IPR004358">
    <property type="entry name" value="Sig_transdc_His_kin-like_C"/>
</dbReference>
<dbReference type="InterPro" id="IPR005467">
    <property type="entry name" value="His_kinase_dom"/>
</dbReference>
<dbReference type="Gene3D" id="3.30.450.20">
    <property type="entry name" value="PAS domain"/>
    <property type="match status" value="3"/>
</dbReference>
<dbReference type="SUPFAM" id="SSF47384">
    <property type="entry name" value="Homodimeric domain of signal transducing histidine kinase"/>
    <property type="match status" value="1"/>
</dbReference>
<evidence type="ECO:0000256" key="4">
    <source>
        <dbReference type="ARBA" id="ARBA00022679"/>
    </source>
</evidence>
<comment type="catalytic activity">
    <reaction evidence="1">
        <text>ATP + protein L-histidine = ADP + protein N-phospho-L-histidine.</text>
        <dbReference type="EC" id="2.7.13.3"/>
    </reaction>
</comment>
<dbReference type="SMART" id="SM00387">
    <property type="entry name" value="HATPase_c"/>
    <property type="match status" value="1"/>
</dbReference>
<dbReference type="SMART" id="SM00091">
    <property type="entry name" value="PAS"/>
    <property type="match status" value="3"/>
</dbReference>
<dbReference type="InterPro" id="IPR036890">
    <property type="entry name" value="HATPase_C_sf"/>
</dbReference>
<keyword evidence="5 9" id="KW-0418">Kinase</keyword>
<evidence type="ECO:0000256" key="1">
    <source>
        <dbReference type="ARBA" id="ARBA00000085"/>
    </source>
</evidence>
<feature type="domain" description="Histidine kinase" evidence="6">
    <location>
        <begin position="591"/>
        <end position="817"/>
    </location>
</feature>
<proteinExistence type="predicted"/>
<dbReference type="SUPFAM" id="SSF55785">
    <property type="entry name" value="PYP-like sensor domain (PAS domain)"/>
    <property type="match status" value="3"/>
</dbReference>
<dbReference type="Pfam" id="PF08447">
    <property type="entry name" value="PAS_3"/>
    <property type="match status" value="1"/>
</dbReference>
<keyword evidence="3" id="KW-0597">Phosphoprotein</keyword>
<evidence type="ECO:0000259" key="6">
    <source>
        <dbReference type="PROSITE" id="PS50109"/>
    </source>
</evidence>
<feature type="domain" description="PAS" evidence="7">
    <location>
        <begin position="310"/>
        <end position="380"/>
    </location>
</feature>
<dbReference type="KEGG" id="paco:AACT_0549"/>
<protein>
    <recommendedName>
        <fullName evidence="2">histidine kinase</fullName>
        <ecNumber evidence="2">2.7.13.3</ecNumber>
    </recommendedName>
</protein>
<dbReference type="PANTHER" id="PTHR43304">
    <property type="entry name" value="PHYTOCHROME-LIKE PROTEIN CPH1"/>
    <property type="match status" value="1"/>
</dbReference>
<dbReference type="InterPro" id="IPR000700">
    <property type="entry name" value="PAS-assoc_C"/>
</dbReference>
<dbReference type="InterPro" id="IPR000014">
    <property type="entry name" value="PAS"/>
</dbReference>
<dbReference type="CDD" id="cd00130">
    <property type="entry name" value="PAS"/>
    <property type="match status" value="3"/>
</dbReference>
<dbReference type="PANTHER" id="PTHR43304:SF1">
    <property type="entry name" value="PAC DOMAIN-CONTAINING PROTEIN"/>
    <property type="match status" value="1"/>
</dbReference>
<dbReference type="PROSITE" id="PS50109">
    <property type="entry name" value="HIS_KIN"/>
    <property type="match status" value="1"/>
</dbReference>
<feature type="domain" description="PAS" evidence="7">
    <location>
        <begin position="447"/>
        <end position="521"/>
    </location>
</feature>
<dbReference type="Gene3D" id="1.10.287.130">
    <property type="match status" value="1"/>
</dbReference>
<evidence type="ECO:0000313" key="10">
    <source>
        <dbReference type="Proteomes" id="UP000503483"/>
    </source>
</evidence>
<dbReference type="InterPro" id="IPR003594">
    <property type="entry name" value="HATPase_dom"/>
</dbReference>
<gene>
    <name evidence="9" type="ORF">AACT_0549</name>
</gene>
<evidence type="ECO:0000256" key="3">
    <source>
        <dbReference type="ARBA" id="ARBA00022553"/>
    </source>
</evidence>
<organism evidence="9 10">
    <name type="scientific">Arcobacter acticola</name>
    <dbReference type="NCBI Taxonomy" id="1849015"/>
    <lineage>
        <taxon>Bacteria</taxon>
        <taxon>Pseudomonadati</taxon>
        <taxon>Campylobacterota</taxon>
        <taxon>Epsilonproteobacteria</taxon>
        <taxon>Campylobacterales</taxon>
        <taxon>Arcobacteraceae</taxon>
        <taxon>Arcobacter</taxon>
    </lineage>
</organism>
<dbReference type="NCBIfam" id="TIGR00229">
    <property type="entry name" value="sensory_box"/>
    <property type="match status" value="2"/>
</dbReference>
<dbReference type="EMBL" id="CP042652">
    <property type="protein sequence ID" value="QKE27757.1"/>
    <property type="molecule type" value="Genomic_DNA"/>
</dbReference>
<dbReference type="PRINTS" id="PR00344">
    <property type="entry name" value="BCTRLSENSOR"/>
</dbReference>
<dbReference type="PROSITE" id="PS50112">
    <property type="entry name" value="PAS"/>
    <property type="match status" value="2"/>
</dbReference>
<dbReference type="InterPro" id="IPR003018">
    <property type="entry name" value="GAF"/>
</dbReference>
<keyword evidence="10" id="KW-1185">Reference proteome</keyword>
<dbReference type="EC" id="2.7.13.3" evidence="2"/>
<dbReference type="Gene3D" id="3.30.565.10">
    <property type="entry name" value="Histidine kinase-like ATPase, C-terminal domain"/>
    <property type="match status" value="1"/>
</dbReference>
<dbReference type="SUPFAM" id="SSF55874">
    <property type="entry name" value="ATPase domain of HSP90 chaperone/DNA topoisomerase II/histidine kinase"/>
    <property type="match status" value="1"/>
</dbReference>
<dbReference type="Proteomes" id="UP000503483">
    <property type="component" value="Chromosome"/>
</dbReference>
<reference evidence="9 10" key="1">
    <citation type="submission" date="2019-08" db="EMBL/GenBank/DDBJ databases">
        <title>Complete genome sequence of Arcobacter acticola.</title>
        <authorList>
            <person name="Miller W."/>
        </authorList>
    </citation>
    <scope>NUCLEOTIDE SEQUENCE [LARGE SCALE GENOMIC DNA]</scope>
    <source>
        <strain evidence="9 10">KCTC 52212</strain>
    </source>
</reference>
<dbReference type="Pfam" id="PF02518">
    <property type="entry name" value="HATPase_c"/>
    <property type="match status" value="1"/>
</dbReference>
<sequence length="817" mass="94748">MIENIPKIEPSDEKFRILFELSPLGMAMIEHKTGKFLEVNQSLLNSLNYSKEEFLSLSFYDITPNEYEEQEKQQIKDLESTGKFGPNEKEYIKKDGTRYPIIISGFSFTDSNNKKVVWGIIEDITEKKQYEIIYNDNKNLLEYIAIENSLQKVLDKIVNLVEKRNPEITCSILLLDETKQHLLTGSAPSLPKFYNDAVNGLKIGEKIGSCASAAYKKERVIVENINTHENWQDYLDLTQKANLHACWSQPIISSQNEVLGTFAIYNNVVKAPNTFMLNLIETYANVVAKAIEKNRYSEIIQKNTKELEEKTLLLENILNTIPDIVWLKDKNGIYLRCNSEFEKFVNKKESEIIGKTDYDFVDKETADQFIINDKIAMETKKIVRTEESISDKTTNKKFIFDTAKISMENLDGEIIGILGIGHDITLREKKEEELKKLNELTLSLTKSQQVLLSLFDKGDSTLFKWKNGKDWPIEYVSLSIEKLFDYSRNEFITANIPFIDYIYKDDIPRVLYEVETAIKENKSYFKHEPYRIITKNKQLKWVLDYTAIQKNDQGEITHFIGNLTDISDQIHNQELLYHQSKIASLGEMLGNIAHQWRQPLSIISTIATGAKLKKELNILDDKEFIDNMEKINNHTQYLSSTIDDFRDFFSSNDYIKNKINLKDSLKKAFSLVKDAYKSSNIKIIQNLDEDTSLLYNENIFIQAIINILNNAKDALNKLENKSLDKYVFISLKKEKDFYIIKIKDNANGVNEEYIDKIFEPYFTTKHKEQGTGIGLYMSNQIITKHLKSEITVQNVKYTYLKKEYKGAEFCIIIPYTL</sequence>
<evidence type="ECO:0000256" key="5">
    <source>
        <dbReference type="ARBA" id="ARBA00022777"/>
    </source>
</evidence>
<dbReference type="InterPro" id="IPR035965">
    <property type="entry name" value="PAS-like_dom_sf"/>
</dbReference>
<dbReference type="SMART" id="SM00065">
    <property type="entry name" value="GAF"/>
    <property type="match status" value="1"/>
</dbReference>
<evidence type="ECO:0000259" key="8">
    <source>
        <dbReference type="PROSITE" id="PS50113"/>
    </source>
</evidence>
<evidence type="ECO:0000313" key="9">
    <source>
        <dbReference type="EMBL" id="QKE27757.1"/>
    </source>
</evidence>
<dbReference type="InterPro" id="IPR003661">
    <property type="entry name" value="HisK_dim/P_dom"/>
</dbReference>
<dbReference type="GO" id="GO:0000155">
    <property type="term" value="F:phosphorelay sensor kinase activity"/>
    <property type="evidence" value="ECO:0007669"/>
    <property type="project" value="InterPro"/>
</dbReference>
<dbReference type="Pfam" id="PF08448">
    <property type="entry name" value="PAS_4"/>
    <property type="match status" value="1"/>
</dbReference>
<evidence type="ECO:0000256" key="2">
    <source>
        <dbReference type="ARBA" id="ARBA00012438"/>
    </source>
</evidence>
<dbReference type="InterPro" id="IPR036097">
    <property type="entry name" value="HisK_dim/P_sf"/>
</dbReference>
<dbReference type="Pfam" id="PF13426">
    <property type="entry name" value="PAS_9"/>
    <property type="match status" value="1"/>
</dbReference>
<dbReference type="AlphaFoldDB" id="A0A6M8ETG6"/>
<dbReference type="Gene3D" id="3.30.450.40">
    <property type="match status" value="1"/>
</dbReference>
<dbReference type="InterPro" id="IPR052162">
    <property type="entry name" value="Sensor_kinase/Photoreceptor"/>
</dbReference>
<dbReference type="SMART" id="SM00086">
    <property type="entry name" value="PAC"/>
    <property type="match status" value="3"/>
</dbReference>
<name>A0A6M8ETG6_9BACT</name>
<dbReference type="InterPro" id="IPR001610">
    <property type="entry name" value="PAC"/>
</dbReference>
<dbReference type="CDD" id="cd00082">
    <property type="entry name" value="HisKA"/>
    <property type="match status" value="1"/>
</dbReference>
<dbReference type="InterPro" id="IPR013655">
    <property type="entry name" value="PAS_fold_3"/>
</dbReference>
<accession>A0A6M8ETG6</accession>
<dbReference type="Pfam" id="PF13185">
    <property type="entry name" value="GAF_2"/>
    <property type="match status" value="1"/>
</dbReference>
<keyword evidence="4" id="KW-0808">Transferase</keyword>
<dbReference type="SUPFAM" id="SSF55781">
    <property type="entry name" value="GAF domain-like"/>
    <property type="match status" value="1"/>
</dbReference>
<feature type="domain" description="PAC" evidence="8">
    <location>
        <begin position="526"/>
        <end position="578"/>
    </location>
</feature>
<dbReference type="InterPro" id="IPR013656">
    <property type="entry name" value="PAS_4"/>
</dbReference>
<feature type="domain" description="PAC" evidence="8">
    <location>
        <begin position="383"/>
        <end position="436"/>
    </location>
</feature>
<dbReference type="PROSITE" id="PS50113">
    <property type="entry name" value="PAC"/>
    <property type="match status" value="2"/>
</dbReference>